<keyword evidence="2 11" id="KW-0808">Transferase</keyword>
<gene>
    <name evidence="11" type="ordered locus">Igag_0008</name>
</gene>
<dbReference type="BioCyc" id="IAGG583356:GHAH-9-MONOMER"/>
<keyword evidence="4" id="KW-0547">Nucleotide-binding</keyword>
<dbReference type="Pfam" id="PF00156">
    <property type="entry name" value="Pribosyltran"/>
    <property type="match status" value="1"/>
</dbReference>
<dbReference type="SMART" id="SM01400">
    <property type="entry name" value="Pribosyltran_N"/>
    <property type="match status" value="1"/>
</dbReference>
<dbReference type="GO" id="GO:0016301">
    <property type="term" value="F:kinase activity"/>
    <property type="evidence" value="ECO:0007669"/>
    <property type="project" value="UniProtKB-KW"/>
</dbReference>
<dbReference type="CDD" id="cd06223">
    <property type="entry name" value="PRTases_typeI"/>
    <property type="match status" value="1"/>
</dbReference>
<dbReference type="GO" id="GO:0002189">
    <property type="term" value="C:ribose phosphate diphosphokinase complex"/>
    <property type="evidence" value="ECO:0007669"/>
    <property type="project" value="TreeGrafter"/>
</dbReference>
<dbReference type="InterPro" id="IPR005946">
    <property type="entry name" value="Rib-P_diPkinase"/>
</dbReference>
<evidence type="ECO:0000256" key="7">
    <source>
        <dbReference type="ARBA" id="ARBA00049535"/>
    </source>
</evidence>
<feature type="domain" description="Phosphoribosyltransferase" evidence="9">
    <location>
        <begin position="157"/>
        <end position="253"/>
    </location>
</feature>
<name>E0SP43_IGNAA</name>
<keyword evidence="12" id="KW-1185">Reference proteome</keyword>
<dbReference type="GO" id="GO:0005524">
    <property type="term" value="F:ATP binding"/>
    <property type="evidence" value="ECO:0007669"/>
    <property type="project" value="UniProtKB-KW"/>
</dbReference>
<keyword evidence="6" id="KW-0067">ATP-binding</keyword>
<evidence type="ECO:0000259" key="9">
    <source>
        <dbReference type="Pfam" id="PF00156"/>
    </source>
</evidence>
<evidence type="ECO:0000256" key="3">
    <source>
        <dbReference type="ARBA" id="ARBA00022727"/>
    </source>
</evidence>
<reference evidence="11 12" key="1">
    <citation type="journal article" date="2010" name="Stand. Genomic Sci.">
        <title>Complete genome sequence of Ignisphaera aggregans type strain (AQ1.S1).</title>
        <authorList>
            <person name="Goker M."/>
            <person name="Held B."/>
            <person name="Lapidus A."/>
            <person name="Nolan M."/>
            <person name="Spring S."/>
            <person name="Yasawong M."/>
            <person name="Lucas S."/>
            <person name="Glavina Del Rio T."/>
            <person name="Tice H."/>
            <person name="Cheng J.F."/>
            <person name="Goodwin L."/>
            <person name="Tapia R."/>
            <person name="Pitluck S."/>
            <person name="Liolios K."/>
            <person name="Ivanova N."/>
            <person name="Mavromatis K."/>
            <person name="Mikhailova N."/>
            <person name="Pati A."/>
            <person name="Chen A."/>
            <person name="Palaniappan K."/>
            <person name="Brambilla E."/>
            <person name="Land M."/>
            <person name="Hauser L."/>
            <person name="Chang Y.J."/>
            <person name="Jeffries C.D."/>
            <person name="Brettin T."/>
            <person name="Detter J.C."/>
            <person name="Han C."/>
            <person name="Rohde M."/>
            <person name="Sikorski J."/>
            <person name="Woyke T."/>
            <person name="Bristow J."/>
            <person name="Eisen J.A."/>
            <person name="Markowitz V."/>
            <person name="Hugenholtz P."/>
            <person name="Kyrpides N.C."/>
            <person name="Klenk H.P."/>
        </authorList>
    </citation>
    <scope>NUCLEOTIDE SEQUENCE [LARGE SCALE GENOMIC DNA]</scope>
    <source>
        <strain evidence="12">DSM 17230 / JCM 13409 / AQ1.S1</strain>
    </source>
</reference>
<evidence type="ECO:0000256" key="6">
    <source>
        <dbReference type="ARBA" id="ARBA00022840"/>
    </source>
</evidence>
<dbReference type="PANTHER" id="PTHR10210">
    <property type="entry name" value="RIBOSE-PHOSPHATE DIPHOSPHOKINASE FAMILY MEMBER"/>
    <property type="match status" value="1"/>
</dbReference>
<evidence type="ECO:0000313" key="11">
    <source>
        <dbReference type="EMBL" id="ADM26861.1"/>
    </source>
</evidence>
<keyword evidence="5 11" id="KW-0418">Kinase</keyword>
<dbReference type="Proteomes" id="UP000001304">
    <property type="component" value="Chromosome"/>
</dbReference>
<sequence>MCGYMVQILSLSGITRDLEEGLRSKCKADIVKPYTKIFPDGEQYLRLPDALDQEIYVAQSLYPEQDRKIVELYLAIEAVKGLDRKVKALILPYVAYARQDKRFLVGEPISINALYQGLKIYGVNTIVAIDVHSPEAFSRLEFRLINILPHLFMAKYAESKIEFVVAPDKGALHRAKIVAEGLGVGLDYLDKYRDRVTGEIRVNTKELDIYGKTVAIVDDIISTGGTLAKAVDTLYSAGAKHIIAIVSHAFLSSKSIDNLERVGLKELIISNTIEQKISLPKWIKVIDISPLICPYIL</sequence>
<keyword evidence="3 8" id="KW-0545">Nucleotide biosynthesis</keyword>
<dbReference type="HOGENOM" id="CLU_033546_2_2_2"/>
<proteinExistence type="inferred from homology"/>
<evidence type="ECO:0000259" key="10">
    <source>
        <dbReference type="Pfam" id="PF13793"/>
    </source>
</evidence>
<dbReference type="KEGG" id="iag:Igag_0008"/>
<dbReference type="NCBIfam" id="TIGR01251">
    <property type="entry name" value="ribP_PPkin"/>
    <property type="match status" value="1"/>
</dbReference>
<dbReference type="AlphaFoldDB" id="E0SP43"/>
<comment type="catalytic activity">
    <reaction evidence="7">
        <text>D-ribose 5-phosphate + ATP = 5-phospho-alpha-D-ribose 1-diphosphate + AMP + H(+)</text>
        <dbReference type="Rhea" id="RHEA:15609"/>
        <dbReference type="ChEBI" id="CHEBI:15378"/>
        <dbReference type="ChEBI" id="CHEBI:30616"/>
        <dbReference type="ChEBI" id="CHEBI:58017"/>
        <dbReference type="ChEBI" id="CHEBI:78346"/>
        <dbReference type="ChEBI" id="CHEBI:456215"/>
        <dbReference type="EC" id="2.7.6.1"/>
    </reaction>
</comment>
<evidence type="ECO:0000256" key="5">
    <source>
        <dbReference type="ARBA" id="ARBA00022777"/>
    </source>
</evidence>
<evidence type="ECO:0000256" key="2">
    <source>
        <dbReference type="ARBA" id="ARBA00022679"/>
    </source>
</evidence>
<dbReference type="InterPro" id="IPR029099">
    <property type="entry name" value="Pribosyltran_N"/>
</dbReference>
<comment type="similarity">
    <text evidence="8">Belongs to the ribose-phosphate pyrophosphokinase family.</text>
</comment>
<evidence type="ECO:0000313" key="12">
    <source>
        <dbReference type="Proteomes" id="UP000001304"/>
    </source>
</evidence>
<organism evidence="11 12">
    <name type="scientific">Ignisphaera aggregans (strain DSM 17230 / JCM 13409 / AQ1.S1)</name>
    <dbReference type="NCBI Taxonomy" id="583356"/>
    <lineage>
        <taxon>Archaea</taxon>
        <taxon>Thermoproteota</taxon>
        <taxon>Thermoprotei</taxon>
        <taxon>Desulfurococcales</taxon>
        <taxon>Desulfurococcaceae</taxon>
        <taxon>Ignisphaera</taxon>
    </lineage>
</organism>
<dbReference type="GO" id="GO:0006015">
    <property type="term" value="P:5-phosphoribose 1-diphosphate biosynthetic process"/>
    <property type="evidence" value="ECO:0007669"/>
    <property type="project" value="TreeGrafter"/>
</dbReference>
<dbReference type="SUPFAM" id="SSF53271">
    <property type="entry name" value="PRTase-like"/>
    <property type="match status" value="1"/>
</dbReference>
<dbReference type="Pfam" id="PF13793">
    <property type="entry name" value="Pribosyltran_N"/>
    <property type="match status" value="1"/>
</dbReference>
<dbReference type="GO" id="GO:0006164">
    <property type="term" value="P:purine nucleotide biosynthetic process"/>
    <property type="evidence" value="ECO:0007669"/>
    <property type="project" value="TreeGrafter"/>
</dbReference>
<dbReference type="InterPro" id="IPR000836">
    <property type="entry name" value="PRTase_dom"/>
</dbReference>
<accession>E0SP43</accession>
<protein>
    <recommendedName>
        <fullName evidence="1">ribose-phosphate diphosphokinase</fullName>
        <ecNumber evidence="1">2.7.6.1</ecNumber>
    </recommendedName>
</protein>
<dbReference type="InterPro" id="IPR029057">
    <property type="entry name" value="PRTase-like"/>
</dbReference>
<dbReference type="Gene3D" id="3.40.50.2020">
    <property type="match status" value="2"/>
</dbReference>
<feature type="domain" description="Ribose-phosphate pyrophosphokinase N-terminal" evidence="10">
    <location>
        <begin position="15"/>
        <end position="120"/>
    </location>
</feature>
<dbReference type="EC" id="2.7.6.1" evidence="1"/>
<evidence type="ECO:0000256" key="8">
    <source>
        <dbReference type="RuleBase" id="RU004324"/>
    </source>
</evidence>
<dbReference type="STRING" id="583356.Igag_0008"/>
<evidence type="ECO:0000256" key="1">
    <source>
        <dbReference type="ARBA" id="ARBA00013247"/>
    </source>
</evidence>
<dbReference type="GO" id="GO:0005737">
    <property type="term" value="C:cytoplasm"/>
    <property type="evidence" value="ECO:0007669"/>
    <property type="project" value="TreeGrafter"/>
</dbReference>
<evidence type="ECO:0000256" key="4">
    <source>
        <dbReference type="ARBA" id="ARBA00022741"/>
    </source>
</evidence>
<dbReference type="GO" id="GO:0004749">
    <property type="term" value="F:ribose phosphate diphosphokinase activity"/>
    <property type="evidence" value="ECO:0007669"/>
    <property type="project" value="UniProtKB-EC"/>
</dbReference>
<dbReference type="EMBL" id="CP002098">
    <property type="protein sequence ID" value="ADM26861.1"/>
    <property type="molecule type" value="Genomic_DNA"/>
</dbReference>
<dbReference type="GO" id="GO:0000287">
    <property type="term" value="F:magnesium ion binding"/>
    <property type="evidence" value="ECO:0007669"/>
    <property type="project" value="InterPro"/>
</dbReference>
<dbReference type="PANTHER" id="PTHR10210:SF32">
    <property type="entry name" value="RIBOSE-PHOSPHATE PYROPHOSPHOKINASE 2"/>
    <property type="match status" value="1"/>
</dbReference>